<accession>A0ABR4FJ81</accession>
<reference evidence="2 3" key="1">
    <citation type="submission" date="2024-07" db="EMBL/GenBank/DDBJ databases">
        <title>Section-level genome sequencing and comparative genomics of Aspergillus sections Usti and Cavernicolus.</title>
        <authorList>
            <consortium name="Lawrence Berkeley National Laboratory"/>
            <person name="Nybo J.L."/>
            <person name="Vesth T.C."/>
            <person name="Theobald S."/>
            <person name="Frisvad J.C."/>
            <person name="Larsen T.O."/>
            <person name="Kjaerboelling I."/>
            <person name="Rothschild-Mancinelli K."/>
            <person name="Lyhne E.K."/>
            <person name="Kogle M.E."/>
            <person name="Barry K."/>
            <person name="Clum A."/>
            <person name="Na H."/>
            <person name="Ledsgaard L."/>
            <person name="Lin J."/>
            <person name="Lipzen A."/>
            <person name="Kuo A."/>
            <person name="Riley R."/>
            <person name="Mondo S."/>
            <person name="Labutti K."/>
            <person name="Haridas S."/>
            <person name="Pangalinan J."/>
            <person name="Salamov A.A."/>
            <person name="Simmons B.A."/>
            <person name="Magnuson J.K."/>
            <person name="Chen J."/>
            <person name="Drula E."/>
            <person name="Henrissat B."/>
            <person name="Wiebenga A."/>
            <person name="Lubbers R.J."/>
            <person name="Gomes A.C."/>
            <person name="Makela M.R."/>
            <person name="Stajich J."/>
            <person name="Grigoriev I.V."/>
            <person name="Mortensen U.H."/>
            <person name="De Vries R.P."/>
            <person name="Baker S.E."/>
            <person name="Andersen M.R."/>
        </authorList>
    </citation>
    <scope>NUCLEOTIDE SEQUENCE [LARGE SCALE GENOMIC DNA]</scope>
    <source>
        <strain evidence="2 3">CBS 209.92</strain>
    </source>
</reference>
<evidence type="ECO:0000256" key="1">
    <source>
        <dbReference type="SAM" id="MobiDB-lite"/>
    </source>
</evidence>
<gene>
    <name evidence="2" type="ORF">BJX66DRAFT_318796</name>
</gene>
<sequence>MSPDPPTLAVTLLGSSAGPPPPQPRLIFSPHINSWQLSQSHLAFLLIPHSFPPRSQPFAKQNKTPIS</sequence>
<dbReference type="EMBL" id="JBFTWV010000248">
    <property type="protein sequence ID" value="KAL2783303.1"/>
    <property type="molecule type" value="Genomic_DNA"/>
</dbReference>
<name>A0ABR4FJ81_9EURO</name>
<keyword evidence="3" id="KW-1185">Reference proteome</keyword>
<dbReference type="Proteomes" id="UP001610563">
    <property type="component" value="Unassembled WGS sequence"/>
</dbReference>
<evidence type="ECO:0000313" key="3">
    <source>
        <dbReference type="Proteomes" id="UP001610563"/>
    </source>
</evidence>
<evidence type="ECO:0000313" key="2">
    <source>
        <dbReference type="EMBL" id="KAL2783303.1"/>
    </source>
</evidence>
<organism evidence="2 3">
    <name type="scientific">Aspergillus keveii</name>
    <dbReference type="NCBI Taxonomy" id="714993"/>
    <lineage>
        <taxon>Eukaryota</taxon>
        <taxon>Fungi</taxon>
        <taxon>Dikarya</taxon>
        <taxon>Ascomycota</taxon>
        <taxon>Pezizomycotina</taxon>
        <taxon>Eurotiomycetes</taxon>
        <taxon>Eurotiomycetidae</taxon>
        <taxon>Eurotiales</taxon>
        <taxon>Aspergillaceae</taxon>
        <taxon>Aspergillus</taxon>
        <taxon>Aspergillus subgen. Nidulantes</taxon>
    </lineage>
</organism>
<feature type="region of interest" description="Disordered" evidence="1">
    <location>
        <begin position="1"/>
        <end position="22"/>
    </location>
</feature>
<proteinExistence type="predicted"/>
<protein>
    <submittedName>
        <fullName evidence="2">Uncharacterized protein</fullName>
    </submittedName>
</protein>
<comment type="caution">
    <text evidence="2">The sequence shown here is derived from an EMBL/GenBank/DDBJ whole genome shotgun (WGS) entry which is preliminary data.</text>
</comment>